<accession>A0A3E0U2I8</accession>
<protein>
    <recommendedName>
        <fullName evidence="3">Peptidase M61 catalytic domain-containing protein</fullName>
    </recommendedName>
</protein>
<evidence type="ECO:0000313" key="2">
    <source>
        <dbReference type="Proteomes" id="UP000256899"/>
    </source>
</evidence>
<dbReference type="SUPFAM" id="SSF55486">
    <property type="entry name" value="Metalloproteases ('zincins'), catalytic domain"/>
    <property type="match status" value="1"/>
</dbReference>
<comment type="caution">
    <text evidence="1">The sequence shown here is derived from an EMBL/GenBank/DDBJ whole genome shotgun (WGS) entry which is preliminary data.</text>
</comment>
<dbReference type="Gene3D" id="1.10.390.10">
    <property type="entry name" value="Neutral Protease Domain 2"/>
    <property type="match status" value="1"/>
</dbReference>
<proteinExistence type="predicted"/>
<dbReference type="EMBL" id="QUOT01000001">
    <property type="protein sequence ID" value="REL30934.1"/>
    <property type="molecule type" value="Genomic_DNA"/>
</dbReference>
<reference evidence="2" key="1">
    <citation type="submission" date="2018-08" db="EMBL/GenBank/DDBJ databases">
        <title>Thalassotalea euphylliae genome.</title>
        <authorList>
            <person name="Summers S."/>
            <person name="Rice S.A."/>
            <person name="Freckelton M.L."/>
            <person name="Nedved B.T."/>
            <person name="Hadfield M.G."/>
        </authorList>
    </citation>
    <scope>NUCLEOTIDE SEQUENCE [LARGE SCALE GENOMIC DNA]</scope>
    <source>
        <strain evidence="2">H3</strain>
    </source>
</reference>
<dbReference type="InterPro" id="IPR027268">
    <property type="entry name" value="Peptidase_M4/M1_CTD_sf"/>
</dbReference>
<evidence type="ECO:0000313" key="1">
    <source>
        <dbReference type="EMBL" id="REL30934.1"/>
    </source>
</evidence>
<organism evidence="1 2">
    <name type="scientific">Thalassotalea euphylliae</name>
    <dbReference type="NCBI Taxonomy" id="1655234"/>
    <lineage>
        <taxon>Bacteria</taxon>
        <taxon>Pseudomonadati</taxon>
        <taxon>Pseudomonadota</taxon>
        <taxon>Gammaproteobacteria</taxon>
        <taxon>Alteromonadales</taxon>
        <taxon>Colwelliaceae</taxon>
        <taxon>Thalassotalea</taxon>
    </lineage>
</organism>
<name>A0A3E0U2I8_9GAMM</name>
<sequence length="417" mass="47603">MLALAVRVVLWIALLSSSFTLSANNILITDLQKSEDNQWSVTYRSKTPIQSIQFHHSPDNSRFDRWQLLDKGYVLRKVNGKDTVFRKDNTRFTSVSFALTPSYTHLPKSYAPFAVFSDGSILLHSGRFFACAVLCRGNEHTWYLTLSAPPSERIILNGQSAYGKVSWYDDNDGRKVFVGNTEVNDTRYYISVIDKALPEEVTSALHQFLPKAITAMTERFPKLPRKPMLFASFEQTNGERYGRQGGVLPDQIFMHWYGQLKQTNPYDLIWFYAHEVVHLYQGSYVQHISAQDAWMHEGHAEFVAGELLMTFYPEAKAFVEHKRQQAKLSCEVKLAEIPVDEFAEQQAYQALYQCGAYFYQLLAQYSGAPDKISYDYWLGLGFKAQAGAQVNKATALAVANLFLSDDDYQQVLDTFGW</sequence>
<dbReference type="Proteomes" id="UP000256899">
    <property type="component" value="Unassembled WGS sequence"/>
</dbReference>
<evidence type="ECO:0008006" key="3">
    <source>
        <dbReference type="Google" id="ProtNLM"/>
    </source>
</evidence>
<gene>
    <name evidence="1" type="ORF">DXX94_09495</name>
</gene>
<dbReference type="AlphaFoldDB" id="A0A3E0U2I8"/>
<keyword evidence="2" id="KW-1185">Reference proteome</keyword>
<dbReference type="RefSeq" id="WP_116015453.1">
    <property type="nucleotide sequence ID" value="NZ_QUOT01000001.1"/>
</dbReference>